<dbReference type="HOGENOM" id="CLU_1326518_0_0_1"/>
<proteinExistence type="predicted"/>
<organism evidence="2 3">
    <name type="scientific">Hebeloma cylindrosporum</name>
    <dbReference type="NCBI Taxonomy" id="76867"/>
    <lineage>
        <taxon>Eukaryota</taxon>
        <taxon>Fungi</taxon>
        <taxon>Dikarya</taxon>
        <taxon>Basidiomycota</taxon>
        <taxon>Agaricomycotina</taxon>
        <taxon>Agaricomycetes</taxon>
        <taxon>Agaricomycetidae</taxon>
        <taxon>Agaricales</taxon>
        <taxon>Agaricineae</taxon>
        <taxon>Hymenogastraceae</taxon>
        <taxon>Hebeloma</taxon>
    </lineage>
</organism>
<accession>A0A0C2XFA6</accession>
<evidence type="ECO:0000313" key="3">
    <source>
        <dbReference type="Proteomes" id="UP000053424"/>
    </source>
</evidence>
<evidence type="ECO:0000313" key="2">
    <source>
        <dbReference type="EMBL" id="KIM36593.1"/>
    </source>
</evidence>
<feature type="region of interest" description="Disordered" evidence="1">
    <location>
        <begin position="159"/>
        <end position="207"/>
    </location>
</feature>
<reference evidence="2 3" key="1">
    <citation type="submission" date="2014-04" db="EMBL/GenBank/DDBJ databases">
        <authorList>
            <consortium name="DOE Joint Genome Institute"/>
            <person name="Kuo A."/>
            <person name="Gay G."/>
            <person name="Dore J."/>
            <person name="Kohler A."/>
            <person name="Nagy L.G."/>
            <person name="Floudas D."/>
            <person name="Copeland A."/>
            <person name="Barry K.W."/>
            <person name="Cichocki N."/>
            <person name="Veneault-Fourrey C."/>
            <person name="LaButti K."/>
            <person name="Lindquist E.A."/>
            <person name="Lipzen A."/>
            <person name="Lundell T."/>
            <person name="Morin E."/>
            <person name="Murat C."/>
            <person name="Sun H."/>
            <person name="Tunlid A."/>
            <person name="Henrissat B."/>
            <person name="Grigoriev I.V."/>
            <person name="Hibbett D.S."/>
            <person name="Martin F."/>
            <person name="Nordberg H.P."/>
            <person name="Cantor M.N."/>
            <person name="Hua S.X."/>
        </authorList>
    </citation>
    <scope>NUCLEOTIDE SEQUENCE [LARGE SCALE GENOMIC DNA]</scope>
    <source>
        <strain evidence="3">h7</strain>
    </source>
</reference>
<sequence length="207" mass="23099">MYANCFSRSLTSFAVPIIFSRVFFGKLEKGSLSIFESKHVVKGLKLAFVEMLPALAGGVNLQGKTHDPGLKIRRHLWLLTLTKLFSSGKNEKEALAFLSTHNILPGASVKKQQWTPAWQVAELELDYEKLEKAVETNGSCSYILETLMKDEEDKMLEGDTSLYGEDNGNSFYEYSESDSYGDGGERQGSNSDSGEELTLRTTNMRMS</sequence>
<reference evidence="3" key="2">
    <citation type="submission" date="2015-01" db="EMBL/GenBank/DDBJ databases">
        <title>Evolutionary Origins and Diversification of the Mycorrhizal Mutualists.</title>
        <authorList>
            <consortium name="DOE Joint Genome Institute"/>
            <consortium name="Mycorrhizal Genomics Consortium"/>
            <person name="Kohler A."/>
            <person name="Kuo A."/>
            <person name="Nagy L.G."/>
            <person name="Floudas D."/>
            <person name="Copeland A."/>
            <person name="Barry K.W."/>
            <person name="Cichocki N."/>
            <person name="Veneault-Fourrey C."/>
            <person name="LaButti K."/>
            <person name="Lindquist E.A."/>
            <person name="Lipzen A."/>
            <person name="Lundell T."/>
            <person name="Morin E."/>
            <person name="Murat C."/>
            <person name="Riley R."/>
            <person name="Ohm R."/>
            <person name="Sun H."/>
            <person name="Tunlid A."/>
            <person name="Henrissat B."/>
            <person name="Grigoriev I.V."/>
            <person name="Hibbett D.S."/>
            <person name="Martin F."/>
        </authorList>
    </citation>
    <scope>NUCLEOTIDE SEQUENCE [LARGE SCALE GENOMIC DNA]</scope>
    <source>
        <strain evidence="3">h7</strain>
    </source>
</reference>
<evidence type="ECO:0000256" key="1">
    <source>
        <dbReference type="SAM" id="MobiDB-lite"/>
    </source>
</evidence>
<dbReference type="Proteomes" id="UP000053424">
    <property type="component" value="Unassembled WGS sequence"/>
</dbReference>
<gene>
    <name evidence="2" type="ORF">M413DRAFT_13917</name>
</gene>
<name>A0A0C2XFA6_HEBCY</name>
<protein>
    <submittedName>
        <fullName evidence="2">Uncharacterized protein</fullName>
    </submittedName>
</protein>
<dbReference type="EMBL" id="KN831804">
    <property type="protein sequence ID" value="KIM36593.1"/>
    <property type="molecule type" value="Genomic_DNA"/>
</dbReference>
<dbReference type="AlphaFoldDB" id="A0A0C2XFA6"/>
<keyword evidence="3" id="KW-1185">Reference proteome</keyword>